<evidence type="ECO:0000313" key="7">
    <source>
        <dbReference type="EMBL" id="KEZ40842.1"/>
    </source>
</evidence>
<sequence length="1019" mass="113099">MDLNPLNYHELGPKLLGDMFRILHLNRALHLHPGTDHDLVECDLTHTSLEGRPSYAALSYCWDVPQPQHIIICNGKKLPIRHNLHAALLHRRQSDQTITLWADAICINQDDLEERGRQVGLMKDIFLAAAEVIVWLGEETDDSDIGMQAAQDLADAGREYLKHRETLENLPPGDSLVVSTFGPFKHRSQWARFNAFSKIIDRNWFSRTWVVQEAAVAAKITIHCGKATMTWEDFTNAAVLQNQLDLYTSHHDRNGPPLMIIQTRDDFQNGVERDLLAITYRHRLFDATDPRDKIYGVAGLASCSLARSLMSHVDYTIEPFVLYRQVATEMLKRGTDLNVLSVPRGLDIDHPEGLPSWTPDWRVIRQSPAVGLKNQDDIYEIRYDASGGSKPAVQFDETGLLLGLECCWVDSVDTVGKTMVVDDIPHGYPGVLRLPKSAYMLDEWRTVTRATDRIDYPSSEPILDAFIQTLVGGPTHLDMPFMRQQYNILDRQARLIRGTIIFLFAEPASPEQPPRKRRGTGPSQFLELDDGLGTVEEEQAVKPKKTLSFYMSITMLALVAFVVSWEATTLAVAIPTITRKLHGTTLESFWASIAFMLGVVVTQPIYSSVSDVLGRKFPLYAATVVFSVGSIVFALANNMSILILGRVLQGLGGGGLDVLQAVILSDITTLKERPLYIGFMSLAIAVGSVTGPAVGAAFTDYVEWRWIGWVNLPFTGIVLLLIFFFLHLQPLDMTLAAKIRCLDWGGMLLFATGTSFFALSLSWADALYPWASWKTLTPLIVGALLLVTLISYEARPVEPVFPPRIFSGITLGTALVSGFFNGMIMYSLILYLPLFFQAIFLRAPLRAALSALPVCLVSVGFSFVSSIVMELTRRYRLQLCFGWVLTAVFLGLWSRVGENTSWAENYSLQAFLGVGIGTVFTTTAIQLQAGVERVDDMGIAAGLLVVFRLFGALIGQSIGAAVFSSVFQRSLAAKFAELPEALEVLRDPTRAIGLIPSLGDLNLLDGDMRKLIKQKVIVF</sequence>
<dbReference type="Proteomes" id="UP000028545">
    <property type="component" value="Unassembled WGS sequence"/>
</dbReference>
<keyword evidence="3 5" id="KW-1133">Transmembrane helix</keyword>
<dbReference type="EMBL" id="JOWA01000114">
    <property type="protein sequence ID" value="KEZ40842.1"/>
    <property type="molecule type" value="Genomic_DNA"/>
</dbReference>
<dbReference type="OrthoDB" id="2157530at2759"/>
<dbReference type="RefSeq" id="XP_016640641.1">
    <property type="nucleotide sequence ID" value="XM_016789704.1"/>
</dbReference>
<dbReference type="InterPro" id="IPR010730">
    <property type="entry name" value="HET"/>
</dbReference>
<dbReference type="AlphaFoldDB" id="A0A084G0I0"/>
<dbReference type="SUPFAM" id="SSF103473">
    <property type="entry name" value="MFS general substrate transporter"/>
    <property type="match status" value="1"/>
</dbReference>
<accession>A0A084G0I0</accession>
<evidence type="ECO:0000313" key="8">
    <source>
        <dbReference type="Proteomes" id="UP000028545"/>
    </source>
</evidence>
<feature type="transmembrane region" description="Helical" evidence="5">
    <location>
        <begin position="617"/>
        <end position="636"/>
    </location>
</feature>
<reference evidence="7 8" key="1">
    <citation type="journal article" date="2014" name="Genome Announc.">
        <title>Draft genome sequence of the pathogenic fungus Scedosporium apiospermum.</title>
        <authorList>
            <person name="Vandeputte P."/>
            <person name="Ghamrawi S."/>
            <person name="Rechenmann M."/>
            <person name="Iltis A."/>
            <person name="Giraud S."/>
            <person name="Fleury M."/>
            <person name="Thornton C."/>
            <person name="Delhaes L."/>
            <person name="Meyer W."/>
            <person name="Papon N."/>
            <person name="Bouchara J.P."/>
        </authorList>
    </citation>
    <scope>NUCLEOTIDE SEQUENCE [LARGE SCALE GENOMIC DNA]</scope>
    <source>
        <strain evidence="7 8">IHEM 14462</strain>
    </source>
</reference>
<keyword evidence="8" id="KW-1185">Reference proteome</keyword>
<dbReference type="Pfam" id="PF06985">
    <property type="entry name" value="HET"/>
    <property type="match status" value="1"/>
</dbReference>
<proteinExistence type="predicted"/>
<dbReference type="PANTHER" id="PTHR23501:SF156">
    <property type="entry name" value="TRANSPORTER, PUTATIVE-RELATED"/>
    <property type="match status" value="1"/>
</dbReference>
<dbReference type="Pfam" id="PF07690">
    <property type="entry name" value="MFS_1"/>
    <property type="match status" value="1"/>
</dbReference>
<keyword evidence="2 5" id="KW-0812">Transmembrane</keyword>
<feature type="transmembrane region" description="Helical" evidence="5">
    <location>
        <begin position="906"/>
        <end position="927"/>
    </location>
</feature>
<gene>
    <name evidence="7" type="ORF">SAPIO_CDS7951</name>
</gene>
<evidence type="ECO:0000256" key="1">
    <source>
        <dbReference type="ARBA" id="ARBA00004141"/>
    </source>
</evidence>
<dbReference type="InterPro" id="IPR020846">
    <property type="entry name" value="MFS_dom"/>
</dbReference>
<evidence type="ECO:0000256" key="5">
    <source>
        <dbReference type="SAM" id="Phobius"/>
    </source>
</evidence>
<dbReference type="InterPro" id="IPR011701">
    <property type="entry name" value="MFS"/>
</dbReference>
<comment type="caution">
    <text evidence="7">The sequence shown here is derived from an EMBL/GenBank/DDBJ whole genome shotgun (WGS) entry which is preliminary data.</text>
</comment>
<dbReference type="GO" id="GO:0005886">
    <property type="term" value="C:plasma membrane"/>
    <property type="evidence" value="ECO:0007669"/>
    <property type="project" value="TreeGrafter"/>
</dbReference>
<feature type="transmembrane region" description="Helical" evidence="5">
    <location>
        <begin position="848"/>
        <end position="868"/>
    </location>
</feature>
<dbReference type="InterPro" id="IPR036259">
    <property type="entry name" value="MFS_trans_sf"/>
</dbReference>
<dbReference type="VEuPathDB" id="FungiDB:SAPIO_CDS7951"/>
<evidence type="ECO:0000256" key="3">
    <source>
        <dbReference type="ARBA" id="ARBA00022989"/>
    </source>
</evidence>
<dbReference type="KEGG" id="sapo:SAPIO_CDS7951"/>
<feature type="transmembrane region" description="Helical" evidence="5">
    <location>
        <begin position="806"/>
        <end position="836"/>
    </location>
</feature>
<feature type="transmembrane region" description="Helical" evidence="5">
    <location>
        <begin position="549"/>
        <end position="574"/>
    </location>
</feature>
<dbReference type="GeneID" id="27727023"/>
<evidence type="ECO:0000259" key="6">
    <source>
        <dbReference type="PROSITE" id="PS50850"/>
    </source>
</evidence>
<dbReference type="GO" id="GO:0022857">
    <property type="term" value="F:transmembrane transporter activity"/>
    <property type="evidence" value="ECO:0007669"/>
    <property type="project" value="InterPro"/>
</dbReference>
<evidence type="ECO:0000256" key="4">
    <source>
        <dbReference type="ARBA" id="ARBA00023136"/>
    </source>
</evidence>
<comment type="subcellular location">
    <subcellularLocation>
        <location evidence="1">Membrane</location>
        <topology evidence="1">Multi-pass membrane protein</topology>
    </subcellularLocation>
</comment>
<keyword evidence="4 5" id="KW-0472">Membrane</keyword>
<feature type="transmembrane region" description="Helical" evidence="5">
    <location>
        <begin position="875"/>
        <end position="894"/>
    </location>
</feature>
<protein>
    <recommendedName>
        <fullName evidence="6">Major facilitator superfamily (MFS) profile domain-containing protein</fullName>
    </recommendedName>
</protein>
<evidence type="ECO:0000256" key="2">
    <source>
        <dbReference type="ARBA" id="ARBA00022692"/>
    </source>
</evidence>
<dbReference type="PROSITE" id="PS50850">
    <property type="entry name" value="MFS"/>
    <property type="match status" value="1"/>
</dbReference>
<name>A0A084G0I0_PSEDA</name>
<dbReference type="PANTHER" id="PTHR23501">
    <property type="entry name" value="MAJOR FACILITATOR SUPERFAMILY"/>
    <property type="match status" value="1"/>
</dbReference>
<feature type="domain" description="Major facilitator superfamily (MFS) profile" evidence="6">
    <location>
        <begin position="552"/>
        <end position="1019"/>
    </location>
</feature>
<feature type="transmembrane region" description="Helical" evidence="5">
    <location>
        <begin position="586"/>
        <end position="605"/>
    </location>
</feature>
<organism evidence="7 8">
    <name type="scientific">Pseudallescheria apiosperma</name>
    <name type="common">Scedosporium apiospermum</name>
    <dbReference type="NCBI Taxonomy" id="563466"/>
    <lineage>
        <taxon>Eukaryota</taxon>
        <taxon>Fungi</taxon>
        <taxon>Dikarya</taxon>
        <taxon>Ascomycota</taxon>
        <taxon>Pezizomycotina</taxon>
        <taxon>Sordariomycetes</taxon>
        <taxon>Hypocreomycetidae</taxon>
        <taxon>Microascales</taxon>
        <taxon>Microascaceae</taxon>
        <taxon>Scedosporium</taxon>
    </lineage>
</organism>
<feature type="transmembrane region" description="Helical" evidence="5">
    <location>
        <begin position="706"/>
        <end position="726"/>
    </location>
</feature>
<dbReference type="Gene3D" id="1.20.1720.10">
    <property type="entry name" value="Multidrug resistance protein D"/>
    <property type="match status" value="1"/>
</dbReference>
<feature type="transmembrane region" description="Helical" evidence="5">
    <location>
        <begin position="776"/>
        <end position="794"/>
    </location>
</feature>
<feature type="transmembrane region" description="Helical" evidence="5">
    <location>
        <begin position="939"/>
        <end position="963"/>
    </location>
</feature>
<feature type="transmembrane region" description="Helical" evidence="5">
    <location>
        <begin position="747"/>
        <end position="764"/>
    </location>
</feature>
<dbReference type="HOGENOM" id="CLU_296324_0_0_1"/>
<feature type="transmembrane region" description="Helical" evidence="5">
    <location>
        <begin position="675"/>
        <end position="694"/>
    </location>
</feature>